<feature type="transmembrane region" description="Helical" evidence="5">
    <location>
        <begin position="90"/>
        <end position="107"/>
    </location>
</feature>
<evidence type="ECO:0000256" key="3">
    <source>
        <dbReference type="ARBA" id="ARBA00022989"/>
    </source>
</evidence>
<keyword evidence="2 5" id="KW-0812">Transmembrane</keyword>
<dbReference type="EMBL" id="FOJU01000001">
    <property type="protein sequence ID" value="SFA68809.1"/>
    <property type="molecule type" value="Genomic_DNA"/>
</dbReference>
<evidence type="ECO:0000313" key="6">
    <source>
        <dbReference type="EMBL" id="SFA68809.1"/>
    </source>
</evidence>
<accession>A0A1I0UXI6</accession>
<keyword evidence="4 5" id="KW-0472">Membrane</keyword>
<reference evidence="6 7" key="1">
    <citation type="submission" date="2016-10" db="EMBL/GenBank/DDBJ databases">
        <authorList>
            <person name="de Groot N.N."/>
        </authorList>
    </citation>
    <scope>NUCLEOTIDE SEQUENCE [LARGE SCALE GENOMIC DNA]</scope>
    <source>
        <strain evidence="6 7">DSM 29316</strain>
    </source>
</reference>
<evidence type="ECO:0000256" key="1">
    <source>
        <dbReference type="ARBA" id="ARBA00004141"/>
    </source>
</evidence>
<evidence type="ECO:0000256" key="5">
    <source>
        <dbReference type="SAM" id="Phobius"/>
    </source>
</evidence>
<dbReference type="AlphaFoldDB" id="A0A1I0UXI6"/>
<keyword evidence="7" id="KW-1185">Reference proteome</keyword>
<dbReference type="Pfam" id="PF13564">
    <property type="entry name" value="DoxX_2"/>
    <property type="match status" value="1"/>
</dbReference>
<gene>
    <name evidence="6" type="ORF">SAMN05421688_0039</name>
</gene>
<organism evidence="6 7">
    <name type="scientific">Poseidonocella pacifica</name>
    <dbReference type="NCBI Taxonomy" id="871651"/>
    <lineage>
        <taxon>Bacteria</taxon>
        <taxon>Pseudomonadati</taxon>
        <taxon>Pseudomonadota</taxon>
        <taxon>Alphaproteobacteria</taxon>
        <taxon>Rhodobacterales</taxon>
        <taxon>Roseobacteraceae</taxon>
        <taxon>Poseidonocella</taxon>
    </lineage>
</organism>
<feature type="transmembrane region" description="Helical" evidence="5">
    <location>
        <begin position="65"/>
        <end position="84"/>
    </location>
</feature>
<evidence type="ECO:0000313" key="7">
    <source>
        <dbReference type="Proteomes" id="UP000198796"/>
    </source>
</evidence>
<feature type="transmembrane region" description="Helical" evidence="5">
    <location>
        <begin position="42"/>
        <end position="60"/>
    </location>
</feature>
<dbReference type="RefSeq" id="WP_092059463.1">
    <property type="nucleotide sequence ID" value="NZ_FOJU01000001.1"/>
</dbReference>
<dbReference type="Proteomes" id="UP000198796">
    <property type="component" value="Unassembled WGS sequence"/>
</dbReference>
<evidence type="ECO:0000256" key="4">
    <source>
        <dbReference type="ARBA" id="ARBA00023136"/>
    </source>
</evidence>
<keyword evidence="3 5" id="KW-1133">Transmembrane helix</keyword>
<dbReference type="InterPro" id="IPR032808">
    <property type="entry name" value="DoxX"/>
</dbReference>
<comment type="subcellular location">
    <subcellularLocation>
        <location evidence="1">Membrane</location>
        <topology evidence="1">Multi-pass membrane protein</topology>
    </subcellularLocation>
</comment>
<protein>
    <submittedName>
        <fullName evidence="6">DoxX-like family protein</fullName>
    </submittedName>
</protein>
<evidence type="ECO:0000256" key="2">
    <source>
        <dbReference type="ARBA" id="ARBA00022692"/>
    </source>
</evidence>
<dbReference type="STRING" id="871651.SAMN05421688_0039"/>
<proteinExistence type="predicted"/>
<name>A0A1I0UXI6_9RHOB</name>
<dbReference type="OrthoDB" id="3576439at2"/>
<dbReference type="GO" id="GO:0016020">
    <property type="term" value="C:membrane"/>
    <property type="evidence" value="ECO:0007669"/>
    <property type="project" value="UniProtKB-SubCell"/>
</dbReference>
<sequence length="119" mass="12483">MTYLSIGLRALLTLAFVAAGFAKLSGVDMMVATFDAIGVGQWFRYLAGIIEVGGAILLWIPRRQALAAAVLGATMVGAVLAHMFILGPSAVPAIILGLICAAVLYLHRDQIQETLGRSA</sequence>